<dbReference type="PANTHER" id="PTHR33121">
    <property type="entry name" value="CYCLIC DI-GMP PHOSPHODIESTERASE PDEF"/>
    <property type="match status" value="1"/>
</dbReference>
<name>W8WXA4_CASD6</name>
<dbReference type="AlphaFoldDB" id="W8WXA4"/>
<dbReference type="InterPro" id="IPR001633">
    <property type="entry name" value="EAL_dom"/>
</dbReference>
<dbReference type="HOGENOM" id="CLU_000445_70_50_4"/>
<evidence type="ECO:0000313" key="3">
    <source>
        <dbReference type="Proteomes" id="UP000019805"/>
    </source>
</evidence>
<dbReference type="STRING" id="1437824.BN940_09666"/>
<sequence>MEEAAAGRHSGDRSPLAQIDGVWGSLAESTGPGLLAALRLALERREFRLAYQPIVDLRSRRPVGIEALIRWPRMSIGPDVFIPIAERAGLIRDITRQVCRLAAEERITHRIADPVRLSINLSAADARTLETAALLSKLVQALGGPFLNVELTERCLLESERCGPVIRAIRAQGIQVHLDDFGTGYANLQALVELTLDAVKIDHRLTRRVCDSRTAREVVLHLGRLAGTLGLSLTAEGVETEAQAHQLAELGVQRAQGWLFGRPRFIEDCEDR</sequence>
<reference evidence="2 3" key="1">
    <citation type="journal article" date="2014" name="BMC Microbiol.">
        <title>The oxygen-independent metabolism of cyclic monoterpenes in Castellaniella defragrans 65Phen.</title>
        <authorList>
            <person name="Petasch J."/>
            <person name="Disch E.M."/>
            <person name="Markert S."/>
            <person name="Becher D."/>
            <person name="Schweder T."/>
            <person name="Huttel B."/>
            <person name="Reinhardt R."/>
            <person name="Harder J."/>
        </authorList>
    </citation>
    <scope>NUCLEOTIDE SEQUENCE [LARGE SCALE GENOMIC DNA]</scope>
    <source>
        <strain evidence="2">65Phen</strain>
    </source>
</reference>
<dbReference type="SMART" id="SM00052">
    <property type="entry name" value="EAL"/>
    <property type="match status" value="1"/>
</dbReference>
<dbReference type="eggNOG" id="COG4943">
    <property type="taxonomic scope" value="Bacteria"/>
</dbReference>
<dbReference type="Proteomes" id="UP000019805">
    <property type="component" value="Chromosome"/>
</dbReference>
<dbReference type="Gene3D" id="3.20.20.450">
    <property type="entry name" value="EAL domain"/>
    <property type="match status" value="1"/>
</dbReference>
<dbReference type="CDD" id="cd01948">
    <property type="entry name" value="EAL"/>
    <property type="match status" value="1"/>
</dbReference>
<dbReference type="EMBL" id="HG916765">
    <property type="protein sequence ID" value="CDM24393.1"/>
    <property type="molecule type" value="Genomic_DNA"/>
</dbReference>
<feature type="domain" description="EAL" evidence="1">
    <location>
        <begin position="31"/>
        <end position="272"/>
    </location>
</feature>
<protein>
    <submittedName>
        <fullName evidence="2">Diguanylate cyclase/phosphodiesterase</fullName>
    </submittedName>
</protein>
<evidence type="ECO:0000313" key="2">
    <source>
        <dbReference type="EMBL" id="CDM24393.1"/>
    </source>
</evidence>
<accession>W8WXA4</accession>
<dbReference type="SUPFAM" id="SSF141868">
    <property type="entry name" value="EAL domain-like"/>
    <property type="match status" value="1"/>
</dbReference>
<dbReference type="GO" id="GO:0071111">
    <property type="term" value="F:cyclic-guanylate-specific phosphodiesterase activity"/>
    <property type="evidence" value="ECO:0007669"/>
    <property type="project" value="InterPro"/>
</dbReference>
<proteinExistence type="predicted"/>
<dbReference type="PROSITE" id="PS50883">
    <property type="entry name" value="EAL"/>
    <property type="match status" value="1"/>
</dbReference>
<dbReference type="Pfam" id="PF00563">
    <property type="entry name" value="EAL"/>
    <property type="match status" value="1"/>
</dbReference>
<evidence type="ECO:0000259" key="1">
    <source>
        <dbReference type="PROSITE" id="PS50883"/>
    </source>
</evidence>
<dbReference type="InterPro" id="IPR050706">
    <property type="entry name" value="Cyclic-di-GMP_PDE-like"/>
</dbReference>
<dbReference type="PANTHER" id="PTHR33121:SF70">
    <property type="entry name" value="SIGNALING PROTEIN YKOW"/>
    <property type="match status" value="1"/>
</dbReference>
<gene>
    <name evidence="2" type="ORF">BN940_09666</name>
</gene>
<keyword evidence="3" id="KW-1185">Reference proteome</keyword>
<dbReference type="InterPro" id="IPR035919">
    <property type="entry name" value="EAL_sf"/>
</dbReference>
<organism evidence="2 3">
    <name type="scientific">Castellaniella defragrans (strain DSM 12143 / CCUG 39792 / 65Phen)</name>
    <name type="common">Alcaligenes defragrans</name>
    <dbReference type="NCBI Taxonomy" id="1437824"/>
    <lineage>
        <taxon>Bacteria</taxon>
        <taxon>Pseudomonadati</taxon>
        <taxon>Pseudomonadota</taxon>
        <taxon>Betaproteobacteria</taxon>
        <taxon>Burkholderiales</taxon>
        <taxon>Alcaligenaceae</taxon>
        <taxon>Castellaniella</taxon>
    </lineage>
</organism>
<dbReference type="KEGG" id="cdn:BN940_09666"/>